<dbReference type="InterPro" id="IPR038735">
    <property type="entry name" value="MSMEG_1276-like_NTP-PPase_dom"/>
</dbReference>
<keyword evidence="1" id="KW-0378">Hydrolase</keyword>
<dbReference type="AlphaFoldDB" id="A0A2U3AIT8"/>
<dbReference type="EMBL" id="QFVR01000022">
    <property type="protein sequence ID" value="PWI24371.1"/>
    <property type="molecule type" value="Genomic_DNA"/>
</dbReference>
<keyword evidence="2" id="KW-1185">Reference proteome</keyword>
<dbReference type="OrthoDB" id="9813491at2"/>
<gene>
    <name evidence="1" type="ORF">DEX24_13625</name>
</gene>
<dbReference type="GO" id="GO:0016787">
    <property type="term" value="F:hydrolase activity"/>
    <property type="evidence" value="ECO:0007669"/>
    <property type="project" value="UniProtKB-KW"/>
</dbReference>
<evidence type="ECO:0000313" key="1">
    <source>
        <dbReference type="EMBL" id="PWI24371.1"/>
    </source>
</evidence>
<proteinExistence type="predicted"/>
<comment type="caution">
    <text evidence="1">The sequence shown here is derived from an EMBL/GenBank/DDBJ whole genome shotgun (WGS) entry which is preliminary data.</text>
</comment>
<protein>
    <submittedName>
        <fullName evidence="1">Phosphoribosyl-ATP pyrophosphohydrolase</fullName>
    </submittedName>
</protein>
<name>A0A2U3AIT8_9BACL</name>
<reference evidence="1 2" key="1">
    <citation type="submission" date="2018-05" db="EMBL/GenBank/DDBJ databases">
        <title>Kurthia sibirica genome sequence.</title>
        <authorList>
            <person name="Maclea K.S."/>
            <person name="Goen A.E."/>
        </authorList>
    </citation>
    <scope>NUCLEOTIDE SEQUENCE [LARGE SCALE GENOMIC DNA]</scope>
    <source>
        <strain evidence="1 2">ATCC 49154</strain>
    </source>
</reference>
<dbReference type="SUPFAM" id="SSF101386">
    <property type="entry name" value="all-alpha NTP pyrophosphatases"/>
    <property type="match status" value="1"/>
</dbReference>
<sequence>MPIYNKLVRDQIIEIIDNTGKKSNSMILSSEDHLDFIKEKLFEEVEEYKATTNKVDAIEELADILELIHAALQCENSNFEELDQVRIIKKEKKGGFNKGIFLIDVVD</sequence>
<dbReference type="RefSeq" id="WP_109306965.1">
    <property type="nucleotide sequence ID" value="NZ_BJUF01000015.1"/>
</dbReference>
<evidence type="ECO:0000313" key="2">
    <source>
        <dbReference type="Proteomes" id="UP000245938"/>
    </source>
</evidence>
<dbReference type="CDD" id="cd11532">
    <property type="entry name" value="NTP-PPase_COG4997"/>
    <property type="match status" value="1"/>
</dbReference>
<accession>A0A2U3AIT8</accession>
<dbReference type="Proteomes" id="UP000245938">
    <property type="component" value="Unassembled WGS sequence"/>
</dbReference>
<organism evidence="1 2">
    <name type="scientific">Kurthia sibirica</name>
    <dbReference type="NCBI Taxonomy" id="202750"/>
    <lineage>
        <taxon>Bacteria</taxon>
        <taxon>Bacillati</taxon>
        <taxon>Bacillota</taxon>
        <taxon>Bacilli</taxon>
        <taxon>Bacillales</taxon>
        <taxon>Caryophanaceae</taxon>
        <taxon>Kurthia</taxon>
    </lineage>
</organism>